<dbReference type="Gene3D" id="3.40.50.150">
    <property type="entry name" value="Vaccinia Virus protein VP39"/>
    <property type="match status" value="1"/>
</dbReference>
<dbReference type="PANTHER" id="PTHR20974">
    <property type="entry name" value="UPF0585 PROTEIN CG18661"/>
    <property type="match status" value="1"/>
</dbReference>
<keyword evidence="1" id="KW-0489">Methyltransferase</keyword>
<evidence type="ECO:0000313" key="1">
    <source>
        <dbReference type="EMBL" id="MDH2004462.1"/>
    </source>
</evidence>
<dbReference type="GO" id="GO:0032259">
    <property type="term" value="P:methylation"/>
    <property type="evidence" value="ECO:0007669"/>
    <property type="project" value="UniProtKB-KW"/>
</dbReference>
<reference evidence="1" key="1">
    <citation type="submission" date="2022-09" db="EMBL/GenBank/DDBJ databases">
        <title>Intensive care unit water sources are persistently colonized with multi-drug resistant bacteria and are the site of extensive horizontal gene transfer of antibiotic resistance genes.</title>
        <authorList>
            <person name="Diorio-Toth L."/>
        </authorList>
    </citation>
    <scope>NUCLEOTIDE SEQUENCE</scope>
    <source>
        <strain evidence="1">GD03686</strain>
    </source>
</reference>
<dbReference type="PANTHER" id="PTHR20974:SF0">
    <property type="entry name" value="UPF0585 PROTEIN CG18661"/>
    <property type="match status" value="1"/>
</dbReference>
<dbReference type="InterPro" id="IPR029063">
    <property type="entry name" value="SAM-dependent_MTases_sf"/>
</dbReference>
<gene>
    <name evidence="1" type="ORF">N5J23_02685</name>
</gene>
<evidence type="ECO:0000313" key="2">
    <source>
        <dbReference type="Proteomes" id="UP001161294"/>
    </source>
</evidence>
<dbReference type="InterPro" id="IPR010342">
    <property type="entry name" value="DUF938"/>
</dbReference>
<proteinExistence type="predicted"/>
<dbReference type="RefSeq" id="WP_279851873.1">
    <property type="nucleotide sequence ID" value="NZ_JAOCIA010000020.1"/>
</dbReference>
<name>A0AA42VZH5_9BURK</name>
<sequence>MTRPFAQACENNQAPIFEVLQHAFADRQHVLEIGSGTGQHSVYLAPRLPHVIWQTSELPALHAGIATWHADFPAPNLRLPLDMDLRCSDWPHTADGVFDAVFTSNTLHIVAWPLVQRLFTLLGQHLPAGGVFAVYGPFNYGGTFTSESNRAFDAWLKARDADSGIRDFEAVVALAAQHGLHLLQDHVMPANNRILVFEKASLSA</sequence>
<dbReference type="CDD" id="cd02440">
    <property type="entry name" value="AdoMet_MTases"/>
    <property type="match status" value="1"/>
</dbReference>
<organism evidence="1 2">
    <name type="scientific">Comamonas aquatica</name>
    <dbReference type="NCBI Taxonomy" id="225991"/>
    <lineage>
        <taxon>Bacteria</taxon>
        <taxon>Pseudomonadati</taxon>
        <taxon>Pseudomonadota</taxon>
        <taxon>Betaproteobacteria</taxon>
        <taxon>Burkholderiales</taxon>
        <taxon>Comamonadaceae</taxon>
        <taxon>Comamonas</taxon>
    </lineage>
</organism>
<dbReference type="GO" id="GO:0008168">
    <property type="term" value="F:methyltransferase activity"/>
    <property type="evidence" value="ECO:0007669"/>
    <property type="project" value="UniProtKB-KW"/>
</dbReference>
<dbReference type="Proteomes" id="UP001161294">
    <property type="component" value="Unassembled WGS sequence"/>
</dbReference>
<dbReference type="SUPFAM" id="SSF53335">
    <property type="entry name" value="S-adenosyl-L-methionine-dependent methyltransferases"/>
    <property type="match status" value="1"/>
</dbReference>
<dbReference type="EMBL" id="JAOCJW010000003">
    <property type="protein sequence ID" value="MDH2004462.1"/>
    <property type="molecule type" value="Genomic_DNA"/>
</dbReference>
<dbReference type="Pfam" id="PF06080">
    <property type="entry name" value="DUF938"/>
    <property type="match status" value="1"/>
</dbReference>
<keyword evidence="1" id="KW-0808">Transferase</keyword>
<protein>
    <submittedName>
        <fullName evidence="1">Class I SAM-dependent methyltransferase</fullName>
    </submittedName>
</protein>
<comment type="caution">
    <text evidence="1">The sequence shown here is derived from an EMBL/GenBank/DDBJ whole genome shotgun (WGS) entry which is preliminary data.</text>
</comment>
<dbReference type="AlphaFoldDB" id="A0AA42VZH5"/>
<accession>A0AA42VZH5</accession>